<dbReference type="AlphaFoldDB" id="A0A9P7YV39"/>
<feature type="compositionally biased region" description="Basic and acidic residues" evidence="1">
    <location>
        <begin position="329"/>
        <end position="340"/>
    </location>
</feature>
<keyword evidence="3" id="KW-1185">Reference proteome</keyword>
<proteinExistence type="predicted"/>
<organism evidence="2 3">
    <name type="scientific">Calycina marina</name>
    <dbReference type="NCBI Taxonomy" id="1763456"/>
    <lineage>
        <taxon>Eukaryota</taxon>
        <taxon>Fungi</taxon>
        <taxon>Dikarya</taxon>
        <taxon>Ascomycota</taxon>
        <taxon>Pezizomycotina</taxon>
        <taxon>Leotiomycetes</taxon>
        <taxon>Helotiales</taxon>
        <taxon>Pezizellaceae</taxon>
        <taxon>Calycina</taxon>
    </lineage>
</organism>
<protein>
    <submittedName>
        <fullName evidence="2">Uncharacterized protein</fullName>
    </submittedName>
</protein>
<feature type="region of interest" description="Disordered" evidence="1">
    <location>
        <begin position="1"/>
        <end position="48"/>
    </location>
</feature>
<feature type="region of interest" description="Disordered" evidence="1">
    <location>
        <begin position="329"/>
        <end position="349"/>
    </location>
</feature>
<name>A0A9P7YV39_9HELO</name>
<comment type="caution">
    <text evidence="2">The sequence shown here is derived from an EMBL/GenBank/DDBJ whole genome shotgun (WGS) entry which is preliminary data.</text>
</comment>
<accession>A0A9P7YV39</accession>
<feature type="region of interest" description="Disordered" evidence="1">
    <location>
        <begin position="124"/>
        <end position="145"/>
    </location>
</feature>
<evidence type="ECO:0000313" key="3">
    <source>
        <dbReference type="Proteomes" id="UP000887226"/>
    </source>
</evidence>
<evidence type="ECO:0000313" key="2">
    <source>
        <dbReference type="EMBL" id="KAG9240548.1"/>
    </source>
</evidence>
<feature type="compositionally biased region" description="Polar residues" evidence="1">
    <location>
        <begin position="135"/>
        <end position="145"/>
    </location>
</feature>
<gene>
    <name evidence="2" type="ORF">BJ878DRAFT_570941</name>
</gene>
<dbReference type="Proteomes" id="UP000887226">
    <property type="component" value="Unassembled WGS sequence"/>
</dbReference>
<dbReference type="EMBL" id="MU254411">
    <property type="protein sequence ID" value="KAG9240548.1"/>
    <property type="molecule type" value="Genomic_DNA"/>
</dbReference>
<sequence>MTPGGHRACTPAVATRIPAPDVRRPPRRIPVDGVRSRDTSNDVGYTSPQVEATPLSISAPRLTSRIPVQIGTNTDWRDKLFTTHDNAPAVTELESTAPPSKIPIRIGARDRGWCNRIIATHNASPGIRGRPRQAPISQSSSGDTPTVLNNITLAETIAMPGNQETGVSPEQVLIALTPLERRRLGVQPICTPTITPAYRQPTPTRRNSIDFAYAGLFTQDNEKNCEEYLSEVAEKMLITNNSSEQRVTIDLNEIKYPLTGFSIAPNEWGRDQELFGVPSNLSSYYKEPLVEFNSPRYGHNVVSESFESRLTYRGLDKWGGLVSLDVDKEDDKNDGGKMEDSKEEDTDEEVIDISDEEGKRIKTYPPRRQTPIQSIIINLMFAGGQPLANIVDILLELSDSILDFGGSGKISVPRVINVLSTVQSIKRINCIAKEEQKQAENDSTGALLEGIQTKLACNEAGYGFLVEDQFTKLKREQEPRLVQQVISVLDFQVPQHSQLNDGSIHFLLSALSTEMTGEKKSWDEGYIHPRSGKALCKPIREAYKAIKAREVKKIVEYTIENYFYWRLSHAEYKPSAGLDLLRPGEW</sequence>
<reference evidence="2" key="1">
    <citation type="journal article" date="2021" name="IMA Fungus">
        <title>Genomic characterization of three marine fungi, including Emericellopsis atlantica sp. nov. with signatures of a generalist lifestyle and marine biomass degradation.</title>
        <authorList>
            <person name="Hagestad O.C."/>
            <person name="Hou L."/>
            <person name="Andersen J.H."/>
            <person name="Hansen E.H."/>
            <person name="Altermark B."/>
            <person name="Li C."/>
            <person name="Kuhnert E."/>
            <person name="Cox R.J."/>
            <person name="Crous P.W."/>
            <person name="Spatafora J.W."/>
            <person name="Lail K."/>
            <person name="Amirebrahimi M."/>
            <person name="Lipzen A."/>
            <person name="Pangilinan J."/>
            <person name="Andreopoulos W."/>
            <person name="Hayes R.D."/>
            <person name="Ng V."/>
            <person name="Grigoriev I.V."/>
            <person name="Jackson S.A."/>
            <person name="Sutton T.D.S."/>
            <person name="Dobson A.D.W."/>
            <person name="Rama T."/>
        </authorList>
    </citation>
    <scope>NUCLEOTIDE SEQUENCE</scope>
    <source>
        <strain evidence="2">TRa3180A</strain>
    </source>
</reference>
<evidence type="ECO:0000256" key="1">
    <source>
        <dbReference type="SAM" id="MobiDB-lite"/>
    </source>
</evidence>